<evidence type="ECO:0000256" key="14">
    <source>
        <dbReference type="RuleBase" id="RU363047"/>
    </source>
</evidence>
<evidence type="ECO:0000256" key="1">
    <source>
        <dbReference type="ARBA" id="ARBA00002936"/>
    </source>
</evidence>
<keyword evidence="3 14" id="KW-1003">Cell membrane</keyword>
<evidence type="ECO:0000256" key="4">
    <source>
        <dbReference type="ARBA" id="ARBA00022606"/>
    </source>
</evidence>
<dbReference type="GO" id="GO:0004984">
    <property type="term" value="F:olfactory receptor activity"/>
    <property type="evidence" value="ECO:0007669"/>
    <property type="project" value="InterPro"/>
</dbReference>
<dbReference type="Proteomes" id="UP001190640">
    <property type="component" value="Chromosome 19"/>
</dbReference>
<sequence length="313" mass="35409">MEQGNRSSVPEFILQGLFNQPGYEDIIFSILLFMYLLSLLGNLLIVLLIHCDAHLLRTPMYFFLSHLSLADVGFASSIVPVTLRNLVSQDKIISYGGCLSQMYFFLAFGNTDNFLLAAMAYDRYLAICRPLRYAALMNRKRCLWMVTGCWLLAFLHSMMYSLMLSRLSFCASQEVPYFFCDLYPLLGLSCSDTTAIKMVAMTEGMLDILGPFILIVFSYARIFVTVMKVPSSSSKRKAFSTCGSHLTAVILFYGTLCWVYLLPASENNALASLMYTVVSPTLNPFIYSLRNNEMKSALKRGVGWMRVSQNTWK</sequence>
<evidence type="ECO:0000256" key="7">
    <source>
        <dbReference type="ARBA" id="ARBA00022989"/>
    </source>
</evidence>
<gene>
    <name evidence="17" type="primary">LOC129346511</name>
</gene>
<evidence type="ECO:0000256" key="2">
    <source>
        <dbReference type="ARBA" id="ARBA00004651"/>
    </source>
</evidence>
<dbReference type="GO" id="GO:0004930">
    <property type="term" value="F:G protein-coupled receptor activity"/>
    <property type="evidence" value="ECO:0007669"/>
    <property type="project" value="UniProtKB-KW"/>
</dbReference>
<dbReference type="Pfam" id="PF13853">
    <property type="entry name" value="7tm_4"/>
    <property type="match status" value="1"/>
</dbReference>
<dbReference type="FunFam" id="1.20.1070.10:FF:000082">
    <property type="entry name" value="Olfactory receptor 1A1"/>
    <property type="match status" value="1"/>
</dbReference>
<feature type="transmembrane region" description="Helical" evidence="14">
    <location>
        <begin position="142"/>
        <end position="163"/>
    </location>
</feature>
<evidence type="ECO:0000256" key="10">
    <source>
        <dbReference type="ARBA" id="ARBA00023157"/>
    </source>
</evidence>
<keyword evidence="16" id="KW-1185">Reference proteome</keyword>
<keyword evidence="8 13" id="KW-0297">G-protein coupled receptor</keyword>
<dbReference type="SUPFAM" id="SSF81321">
    <property type="entry name" value="Family A G protein-coupled receptor-like"/>
    <property type="match status" value="1"/>
</dbReference>
<accession>A0AA97KPJ8</accession>
<proteinExistence type="inferred from homology"/>
<feature type="transmembrane region" description="Helical" evidence="14">
    <location>
        <begin position="26"/>
        <end position="49"/>
    </location>
</feature>
<dbReference type="GeneID" id="129346511"/>
<dbReference type="InterPro" id="IPR000725">
    <property type="entry name" value="Olfact_rcpt"/>
</dbReference>
<feature type="transmembrane region" description="Helical" evidence="14">
    <location>
        <begin position="269"/>
        <end position="289"/>
    </location>
</feature>
<dbReference type="PRINTS" id="PR00237">
    <property type="entry name" value="GPCRRHODOPSN"/>
</dbReference>
<dbReference type="AlphaFoldDB" id="A0AA97KPJ8"/>
<feature type="transmembrane region" description="Helical" evidence="14">
    <location>
        <begin position="208"/>
        <end position="226"/>
    </location>
</feature>
<feature type="domain" description="G-protein coupled receptors family 1 profile" evidence="15">
    <location>
        <begin position="41"/>
        <end position="287"/>
    </location>
</feature>
<evidence type="ECO:0000256" key="3">
    <source>
        <dbReference type="ARBA" id="ARBA00022475"/>
    </source>
</evidence>
<dbReference type="PROSITE" id="PS00237">
    <property type="entry name" value="G_PROTEIN_RECEP_F1_1"/>
    <property type="match status" value="1"/>
</dbReference>
<evidence type="ECO:0000256" key="12">
    <source>
        <dbReference type="ARBA" id="ARBA00023224"/>
    </source>
</evidence>
<evidence type="ECO:0000256" key="5">
    <source>
        <dbReference type="ARBA" id="ARBA00022692"/>
    </source>
</evidence>
<evidence type="ECO:0000256" key="9">
    <source>
        <dbReference type="ARBA" id="ARBA00023136"/>
    </source>
</evidence>
<dbReference type="InterPro" id="IPR017452">
    <property type="entry name" value="GPCR_Rhodpsn_7TM"/>
</dbReference>
<dbReference type="KEGG" id="emc:129346511"/>
<feature type="transmembrane region" description="Helical" evidence="14">
    <location>
        <begin position="61"/>
        <end position="83"/>
    </location>
</feature>
<name>A0AA97KPJ8_EUBMA</name>
<evidence type="ECO:0000256" key="8">
    <source>
        <dbReference type="ARBA" id="ARBA00023040"/>
    </source>
</evidence>
<dbReference type="PROSITE" id="PS50262">
    <property type="entry name" value="G_PROTEIN_RECEP_F1_2"/>
    <property type="match status" value="1"/>
</dbReference>
<keyword evidence="12 13" id="KW-0807">Transducer</keyword>
<comment type="similarity">
    <text evidence="13">Belongs to the G-protein coupled receptor 1 family.</text>
</comment>
<keyword evidence="10" id="KW-1015">Disulfide bond</keyword>
<dbReference type="PANTHER" id="PTHR48001">
    <property type="entry name" value="OLFACTORY RECEPTOR"/>
    <property type="match status" value="1"/>
</dbReference>
<dbReference type="CDD" id="cd15235">
    <property type="entry name" value="7tmA_OR1A-like"/>
    <property type="match status" value="1"/>
</dbReference>
<evidence type="ECO:0000256" key="11">
    <source>
        <dbReference type="ARBA" id="ARBA00023170"/>
    </source>
</evidence>
<evidence type="ECO:0000256" key="13">
    <source>
        <dbReference type="RuleBase" id="RU000688"/>
    </source>
</evidence>
<evidence type="ECO:0000256" key="6">
    <source>
        <dbReference type="ARBA" id="ARBA00022725"/>
    </source>
</evidence>
<comment type="subcellular location">
    <subcellularLocation>
        <location evidence="2 14">Cell membrane</location>
        <topology evidence="2 14">Multi-pass membrane protein</topology>
    </subcellularLocation>
</comment>
<evidence type="ECO:0000259" key="15">
    <source>
        <dbReference type="PROSITE" id="PS50262"/>
    </source>
</evidence>
<protein>
    <recommendedName>
        <fullName evidence="14">Olfactory receptor</fullName>
    </recommendedName>
</protein>
<keyword evidence="5 13" id="KW-0812">Transmembrane</keyword>
<feature type="transmembrane region" description="Helical" evidence="14">
    <location>
        <begin position="238"/>
        <end position="263"/>
    </location>
</feature>
<dbReference type="PRINTS" id="PR00245">
    <property type="entry name" value="OLFACTORYR"/>
</dbReference>
<dbReference type="InterPro" id="IPR000276">
    <property type="entry name" value="GPCR_Rhodpsn"/>
</dbReference>
<evidence type="ECO:0000313" key="17">
    <source>
        <dbReference type="RefSeq" id="XP_054859830.1"/>
    </source>
</evidence>
<organism evidence="16 17">
    <name type="scientific">Eublepharis macularius</name>
    <name type="common">Leopard gecko</name>
    <name type="synonym">Cyrtodactylus macularius</name>
    <dbReference type="NCBI Taxonomy" id="481883"/>
    <lineage>
        <taxon>Eukaryota</taxon>
        <taxon>Metazoa</taxon>
        <taxon>Chordata</taxon>
        <taxon>Craniata</taxon>
        <taxon>Vertebrata</taxon>
        <taxon>Euteleostomi</taxon>
        <taxon>Lepidosauria</taxon>
        <taxon>Squamata</taxon>
        <taxon>Bifurcata</taxon>
        <taxon>Gekkota</taxon>
        <taxon>Eublepharidae</taxon>
        <taxon>Eublepharinae</taxon>
        <taxon>Eublepharis</taxon>
    </lineage>
</organism>
<keyword evidence="6 14" id="KW-0552">Olfaction</keyword>
<dbReference type="RefSeq" id="XP_054859830.1">
    <property type="nucleotide sequence ID" value="XM_055003855.1"/>
</dbReference>
<dbReference type="Gene3D" id="1.20.1070.10">
    <property type="entry name" value="Rhodopsin 7-helix transmembrane proteins"/>
    <property type="match status" value="1"/>
</dbReference>
<feature type="transmembrane region" description="Helical" evidence="14">
    <location>
        <begin position="103"/>
        <end position="121"/>
    </location>
</feature>
<keyword evidence="7 14" id="KW-1133">Transmembrane helix</keyword>
<keyword evidence="11 13" id="KW-0675">Receptor</keyword>
<dbReference type="GO" id="GO:0005886">
    <property type="term" value="C:plasma membrane"/>
    <property type="evidence" value="ECO:0007669"/>
    <property type="project" value="UniProtKB-SubCell"/>
</dbReference>
<evidence type="ECO:0000313" key="16">
    <source>
        <dbReference type="Proteomes" id="UP001190640"/>
    </source>
</evidence>
<reference evidence="17" key="1">
    <citation type="submission" date="2025-08" db="UniProtKB">
        <authorList>
            <consortium name="RefSeq"/>
        </authorList>
    </citation>
    <scope>IDENTIFICATION</scope>
    <source>
        <tissue evidence="17">Blood</tissue>
    </source>
</reference>
<keyword evidence="9 14" id="KW-0472">Membrane</keyword>
<keyword evidence="4 14" id="KW-0716">Sensory transduction</keyword>
<comment type="function">
    <text evidence="1">Odorant receptor.</text>
</comment>